<evidence type="ECO:0000313" key="2">
    <source>
        <dbReference type="Proteomes" id="UP000188324"/>
    </source>
</evidence>
<protein>
    <submittedName>
        <fullName evidence="1">Uncharacterized protein</fullName>
    </submittedName>
</protein>
<name>A0A1Q2CEW3_9ACTN</name>
<dbReference type="InterPro" id="IPR012551">
    <property type="entry name" value="DUF1707_SHOCT-like"/>
</dbReference>
<dbReference type="OrthoDB" id="4772576at2"/>
<dbReference type="STRING" id="1610493.RPIT_07425"/>
<dbReference type="KEGG" id="tfl:RPIT_07425"/>
<dbReference type="RefSeq" id="WP_077341968.1">
    <property type="nucleotide sequence ID" value="NZ_CP019605.1"/>
</dbReference>
<dbReference type="Proteomes" id="UP000188324">
    <property type="component" value="Chromosome"/>
</dbReference>
<dbReference type="PANTHER" id="PTHR40763:SF5">
    <property type="entry name" value="MEMBRANE PROTEIN"/>
    <property type="match status" value="1"/>
</dbReference>
<evidence type="ECO:0000313" key="1">
    <source>
        <dbReference type="EMBL" id="AQP44659.1"/>
    </source>
</evidence>
<proteinExistence type="predicted"/>
<dbReference type="AlphaFoldDB" id="A0A1Q2CEW3"/>
<accession>A0A1Q2CEW3</accession>
<sequence>MDFRDLPDGRLRVTAQQRDHAAAILREAVVDGRLTVEELNARLPTALNAFAREDIYRILDDLVPAAALPAVVAEQGPMGDGPGMRWENPLLIRSTWAGHHQEGTWDLPPFVEIIGTGWGGVKLDCTRARPLARVIDIVITGNPSVNLIVPDGWGVDVQQLNVSGQSGTINSMVPTRPIGDLPRLILRGSTTMAVKVRQPRRRERAITSG</sequence>
<gene>
    <name evidence="1" type="ORF">RPIT_07425</name>
</gene>
<keyword evidence="2" id="KW-1185">Reference proteome</keyword>
<organism evidence="1 2">
    <name type="scientific">Tessaracoccus flavus</name>
    <dbReference type="NCBI Taxonomy" id="1610493"/>
    <lineage>
        <taxon>Bacteria</taxon>
        <taxon>Bacillati</taxon>
        <taxon>Actinomycetota</taxon>
        <taxon>Actinomycetes</taxon>
        <taxon>Propionibacteriales</taxon>
        <taxon>Propionibacteriaceae</taxon>
        <taxon>Tessaracoccus</taxon>
    </lineage>
</organism>
<dbReference type="EMBL" id="CP019605">
    <property type="protein sequence ID" value="AQP44659.1"/>
    <property type="molecule type" value="Genomic_DNA"/>
</dbReference>
<dbReference type="PANTHER" id="PTHR40763">
    <property type="entry name" value="MEMBRANE PROTEIN-RELATED"/>
    <property type="match status" value="1"/>
</dbReference>
<dbReference type="Pfam" id="PF08044">
    <property type="entry name" value="DUF1707"/>
    <property type="match status" value="1"/>
</dbReference>
<reference evidence="1 2" key="1">
    <citation type="journal article" date="2016" name="Int. J. Syst. Evol. Microbiol.">
        <title>Tessaracoccus flavus sp. nov., isolated from the drainage system of a lindane-producing factory.</title>
        <authorList>
            <person name="Kumari R."/>
            <person name="Singh P."/>
            <person name="Schumann P."/>
            <person name="Lal R."/>
        </authorList>
    </citation>
    <scope>NUCLEOTIDE SEQUENCE [LARGE SCALE GENOMIC DNA]</scope>
    <source>
        <strain evidence="1 2">RP1T</strain>
    </source>
</reference>